<sequence>MKDYNAVTTTFEKFDELVISDLNKEACQWLAFISDQNEKPFVVVTEPIKITAGGIPKLNEHYCQEDINREFINIAFDITQPSCLKLKLFFEKADNYFDSDTIRKRLFGSKADRYEYQPIIKIKTNYDDDDDYPHKNKPKRPDYCKVKFLISQCGNKRKITTRFKEFGNEMKLDTVTKMAEKVRFFKTYTFAICIRKIWANRIVAPGADKIFYGVGLSMVEITMGSPYIDFGKPIYDINGIKLAYKKYMDDKKKSIKTNLTVEV</sequence>
<dbReference type="KEGG" id="vg:80518912"/>
<proteinExistence type="predicted"/>
<reference evidence="1 2" key="1">
    <citation type="journal article" date="2018" name="Nat. Commun.">
        <title>Tailed giant Tupanvirus possesses the most complete translational apparatus of the known virosphere.</title>
        <authorList>
            <person name="Abrahao J."/>
            <person name="Silva L."/>
            <person name="Silva L.S."/>
            <person name="Khalil J.Y.B."/>
            <person name="Rodrigues R."/>
            <person name="Arantes T."/>
            <person name="Assis F."/>
            <person name="Boratto P."/>
            <person name="Andrade M."/>
            <person name="Kroon E.G."/>
            <person name="Ribeiro B."/>
            <person name="Bergier I."/>
            <person name="Seligmann H."/>
            <person name="Ghigo E."/>
            <person name="Colson P."/>
            <person name="Levasseur A."/>
            <person name="Kroemer G."/>
            <person name="Raoult D."/>
            <person name="La Scola B."/>
        </authorList>
    </citation>
    <scope>NUCLEOTIDE SEQUENCE [LARGE SCALE GENOMIC DNA]</scope>
    <source>
        <strain evidence="1">Soda lake</strain>
    </source>
</reference>
<dbReference type="RefSeq" id="YP_010782148.1">
    <property type="nucleotide sequence ID" value="NC_075039.1"/>
</dbReference>
<organism evidence="1 2">
    <name type="scientific">Tupanvirus soda lake</name>
    <dbReference type="NCBI Taxonomy" id="2126985"/>
    <lineage>
        <taxon>Viruses</taxon>
        <taxon>Varidnaviria</taxon>
        <taxon>Bamfordvirae</taxon>
        <taxon>Nucleocytoviricota</taxon>
        <taxon>Megaviricetes</taxon>
        <taxon>Imitervirales</taxon>
        <taxon>Mimiviridae</taxon>
        <taxon>Megamimivirinae</taxon>
        <taxon>Tupanvirus</taxon>
        <taxon>Tupanvirus salinum</taxon>
    </lineage>
</organism>
<dbReference type="Proteomes" id="UP000240399">
    <property type="component" value="Segment"/>
</dbReference>
<accession>A0A2K9L1J7</accession>
<keyword evidence="2" id="KW-1185">Reference proteome</keyword>
<evidence type="ECO:0000313" key="1">
    <source>
        <dbReference type="EMBL" id="AUL78304.3"/>
    </source>
</evidence>
<dbReference type="InterPro" id="IPR045368">
    <property type="entry name" value="DUF5886"/>
</dbReference>
<dbReference type="Pfam" id="PF19233">
    <property type="entry name" value="DUF5886"/>
    <property type="match status" value="1"/>
</dbReference>
<protein>
    <submittedName>
        <fullName evidence="1">Uncharacterized protein</fullName>
    </submittedName>
</protein>
<dbReference type="GeneID" id="80518912"/>
<dbReference type="EMBL" id="KY523104">
    <property type="protein sequence ID" value="AUL78304.3"/>
    <property type="molecule type" value="Genomic_DNA"/>
</dbReference>
<name>A0A2K9L1J7_9VIRU</name>
<evidence type="ECO:0000313" key="2">
    <source>
        <dbReference type="Proteomes" id="UP000240399"/>
    </source>
</evidence>